<comment type="caution">
    <text evidence="1">The sequence shown here is derived from an EMBL/GenBank/DDBJ whole genome shotgun (WGS) entry which is preliminary data.</text>
</comment>
<accession>A0AAD9F4D1</accession>
<dbReference type="Proteomes" id="UP001228049">
    <property type="component" value="Unassembled WGS sequence"/>
</dbReference>
<name>A0AAD9F4D1_DISEL</name>
<keyword evidence="2" id="KW-1185">Reference proteome</keyword>
<proteinExistence type="predicted"/>
<sequence length="181" mass="20193">MSTYISELGVSLDEDEEQQLQSGGFKKINVDLNKKSGGKDIYLWYKHGSVPITKVQISFKDKMAVGLINAGYTKINKDLNAAAGDTDHFKAGYIRVDEDTNRVSGISAKNYQPVNVNLNEGAKGVQEYLWYKKEGSKNPIKAITLLLNKDVITDYMRAGVQVIKKDLNTGNKCSYELLCFQ</sequence>
<reference evidence="1" key="1">
    <citation type="submission" date="2023-04" db="EMBL/GenBank/DDBJ databases">
        <title>Chromosome-level genome of Chaenocephalus aceratus.</title>
        <authorList>
            <person name="Park H."/>
        </authorList>
    </citation>
    <scope>NUCLEOTIDE SEQUENCE</scope>
    <source>
        <strain evidence="1">DE</strain>
        <tissue evidence="1">Muscle</tissue>
    </source>
</reference>
<dbReference type="AlphaFoldDB" id="A0AAD9F4D1"/>
<organism evidence="1 2">
    <name type="scientific">Dissostichus eleginoides</name>
    <name type="common">Patagonian toothfish</name>
    <name type="synonym">Dissostichus amissus</name>
    <dbReference type="NCBI Taxonomy" id="100907"/>
    <lineage>
        <taxon>Eukaryota</taxon>
        <taxon>Metazoa</taxon>
        <taxon>Chordata</taxon>
        <taxon>Craniata</taxon>
        <taxon>Vertebrata</taxon>
        <taxon>Euteleostomi</taxon>
        <taxon>Actinopterygii</taxon>
        <taxon>Neopterygii</taxon>
        <taxon>Teleostei</taxon>
        <taxon>Neoteleostei</taxon>
        <taxon>Acanthomorphata</taxon>
        <taxon>Eupercaria</taxon>
        <taxon>Perciformes</taxon>
        <taxon>Notothenioidei</taxon>
        <taxon>Nototheniidae</taxon>
        <taxon>Dissostichus</taxon>
    </lineage>
</organism>
<protein>
    <submittedName>
        <fullName evidence="1">THAP domain containing protein 4</fullName>
    </submittedName>
</protein>
<evidence type="ECO:0000313" key="2">
    <source>
        <dbReference type="Proteomes" id="UP001228049"/>
    </source>
</evidence>
<evidence type="ECO:0000313" key="1">
    <source>
        <dbReference type="EMBL" id="KAK1892353.1"/>
    </source>
</evidence>
<dbReference type="Gene3D" id="2.100.10.50">
    <property type="match status" value="2"/>
</dbReference>
<gene>
    <name evidence="1" type="ORF">KUDE01_007428</name>
</gene>
<dbReference type="EMBL" id="JASDAP010000013">
    <property type="protein sequence ID" value="KAK1892353.1"/>
    <property type="molecule type" value="Genomic_DNA"/>
</dbReference>